<accession>A0A8S3RMS2</accession>
<dbReference type="InterPro" id="IPR000719">
    <property type="entry name" value="Prot_kinase_dom"/>
</dbReference>
<dbReference type="PROSITE" id="PS00107">
    <property type="entry name" value="PROTEIN_KINASE_ATP"/>
    <property type="match status" value="1"/>
</dbReference>
<evidence type="ECO:0000256" key="4">
    <source>
        <dbReference type="ARBA" id="ARBA00022840"/>
    </source>
</evidence>
<dbReference type="OrthoDB" id="4062651at2759"/>
<sequence length="966" mass="110877">MERYSRRLSSVEDIFKIPDMSTVFQVMKDFGIDRKGIKNKNDAMNRVVEYWRLQNITQDNDKMQHDLTDILQAEEENRRVLTEKCEDVDNFLLKLPKNHEADLENFIPGIKHRLVTMKSKLRSTECPILVTGETNSGKSSFINLILGHDLLPVGCLPTTRTVCEIKGSRTNERIAIIHRKIVKNERRHAPEIIDLSEPVNFKKFQNLVTEFDTSTGESVYDKIEIFWPCQLKKAGVIELNSGHRLLFLRSTSSICDQEFSTDAAMFVFNKWDTVPEIDKSDLTKTTLSQLKKLFPGIQKDQLFYISATESLKVSRHGDEPEDFTAITNGLVKAMPSCLKNGFNIHYCFLSQVIKRVLYSLKLARHMDSKGLDEKRKMQENLKTGIQLLETNTHTAITNLRLQLKNEAKLLNSRVQGFLRSSWLDGGIDEWSKEECPDVLGNWRKVAEEASEQIIQKLKSQIDFWERSEGIVKSVKEKISEQLRQDFELMEDRIKELEGVMLGGDMKAVNNFHTSVKAPTKSIQQLFSSASRNKVMNRKSLGTIVCLDQTLDVTSKSVKSLFKSYKKDNCQHKMKEASKLFVESLRENGKLEQNVNLYLQRFDSSITVLEGKIPHILQSDRQLFENLNTDLSRSKKNLEELYPQIIVECLRLQGELDMFYLQNLRKENSRFQDITWNGNDLIGCGSFADVYMSRLKDNEDNFQEVAVKMYRTPLKANNVSDILLEERTLRDLSHVNIVQYHGSTIQHHKRSDKTVIVLALIMEYCSGTLLDKVINTEFKNAGKCHSNDPEYHTSMDLSLRYATQICEGLSYLHSKSLVHRDLKLANILVTKENIVKLSDVGLTKAEIDITASAVGSPIYMAPEVLKQDVCYDRKADIYSFGILLWEIWYGYEASDYMKSLLRSSVELSVAEEGLRPPLTIHCPPPDDMKSVILRCWHNDPDVRPDARSLVSFFESVLEQKDVDLNSL</sequence>
<dbReference type="InterPro" id="IPR008271">
    <property type="entry name" value="Ser/Thr_kinase_AS"/>
</dbReference>
<comment type="caution">
    <text evidence="7">The sequence shown here is derived from an EMBL/GenBank/DDBJ whole genome shotgun (WGS) entry which is preliminary data.</text>
</comment>
<proteinExistence type="inferred from homology"/>
<dbReference type="InterPro" id="IPR001245">
    <property type="entry name" value="Ser-Thr/Tyr_kinase_cat_dom"/>
</dbReference>
<evidence type="ECO:0000256" key="3">
    <source>
        <dbReference type="ARBA" id="ARBA00022741"/>
    </source>
</evidence>
<dbReference type="SMART" id="SM00220">
    <property type="entry name" value="S_TKc"/>
    <property type="match status" value="1"/>
</dbReference>
<evidence type="ECO:0000256" key="2">
    <source>
        <dbReference type="ARBA" id="ARBA00022527"/>
    </source>
</evidence>
<dbReference type="Gene3D" id="1.10.510.10">
    <property type="entry name" value="Transferase(Phosphotransferase) domain 1"/>
    <property type="match status" value="1"/>
</dbReference>
<keyword evidence="2" id="KW-0723">Serine/threonine-protein kinase</keyword>
<reference evidence="7" key="1">
    <citation type="submission" date="2021-03" db="EMBL/GenBank/DDBJ databases">
        <authorList>
            <person name="Bekaert M."/>
        </authorList>
    </citation>
    <scope>NUCLEOTIDE SEQUENCE</scope>
</reference>
<dbReference type="EMBL" id="CAJPWZ010001244">
    <property type="protein sequence ID" value="CAG2210773.1"/>
    <property type="molecule type" value="Genomic_DNA"/>
</dbReference>
<dbReference type="GO" id="GO:0005524">
    <property type="term" value="F:ATP binding"/>
    <property type="evidence" value="ECO:0007669"/>
    <property type="project" value="UniProtKB-UniRule"/>
</dbReference>
<dbReference type="AlphaFoldDB" id="A0A8S3RMS2"/>
<dbReference type="Pfam" id="PF07714">
    <property type="entry name" value="PK_Tyr_Ser-Thr"/>
    <property type="match status" value="1"/>
</dbReference>
<gene>
    <name evidence="7" type="ORF">MEDL_24793</name>
</gene>
<dbReference type="Pfam" id="PF00350">
    <property type="entry name" value="Dynamin_N"/>
    <property type="match status" value="1"/>
</dbReference>
<dbReference type="InterPro" id="IPR017441">
    <property type="entry name" value="Protein_kinase_ATP_BS"/>
</dbReference>
<dbReference type="InterPro" id="IPR027417">
    <property type="entry name" value="P-loop_NTPase"/>
</dbReference>
<feature type="domain" description="Protein kinase" evidence="6">
    <location>
        <begin position="675"/>
        <end position="956"/>
    </location>
</feature>
<keyword evidence="2" id="KW-0808">Transferase</keyword>
<evidence type="ECO:0000259" key="6">
    <source>
        <dbReference type="PROSITE" id="PS50011"/>
    </source>
</evidence>
<dbReference type="Proteomes" id="UP000683360">
    <property type="component" value="Unassembled WGS sequence"/>
</dbReference>
<protein>
    <recommendedName>
        <fullName evidence="6">Protein kinase domain-containing protein</fullName>
    </recommendedName>
</protein>
<name>A0A8S3RMS2_MYTED</name>
<dbReference type="SUPFAM" id="SSF52540">
    <property type="entry name" value="P-loop containing nucleoside triphosphate hydrolases"/>
    <property type="match status" value="1"/>
</dbReference>
<dbReference type="InterPro" id="IPR011009">
    <property type="entry name" value="Kinase-like_dom_sf"/>
</dbReference>
<dbReference type="PROSITE" id="PS50011">
    <property type="entry name" value="PROTEIN_KINASE_DOM"/>
    <property type="match status" value="1"/>
</dbReference>
<keyword evidence="8" id="KW-1185">Reference proteome</keyword>
<dbReference type="Gene3D" id="3.40.50.300">
    <property type="entry name" value="P-loop containing nucleotide triphosphate hydrolases"/>
    <property type="match status" value="1"/>
</dbReference>
<dbReference type="PROSITE" id="PS00108">
    <property type="entry name" value="PROTEIN_KINASE_ST"/>
    <property type="match status" value="1"/>
</dbReference>
<evidence type="ECO:0000313" key="8">
    <source>
        <dbReference type="Proteomes" id="UP000683360"/>
    </source>
</evidence>
<keyword evidence="3 5" id="KW-0547">Nucleotide-binding</keyword>
<evidence type="ECO:0000256" key="1">
    <source>
        <dbReference type="ARBA" id="ARBA00008171"/>
    </source>
</evidence>
<dbReference type="InterPro" id="IPR045063">
    <property type="entry name" value="Dynamin_N"/>
</dbReference>
<dbReference type="PANTHER" id="PTHR26392">
    <property type="entry name" value="MITOGEN-ACTIVATED PROTEIN KINASE KINASE KINASE 7-RELATED"/>
    <property type="match status" value="1"/>
</dbReference>
<feature type="binding site" evidence="5">
    <location>
        <position position="714"/>
    </location>
    <ligand>
        <name>ATP</name>
        <dbReference type="ChEBI" id="CHEBI:30616"/>
    </ligand>
</feature>
<keyword evidence="4 5" id="KW-0067">ATP-binding</keyword>
<evidence type="ECO:0000313" key="7">
    <source>
        <dbReference type="EMBL" id="CAG2210773.1"/>
    </source>
</evidence>
<organism evidence="7 8">
    <name type="scientific">Mytilus edulis</name>
    <name type="common">Blue mussel</name>
    <dbReference type="NCBI Taxonomy" id="6550"/>
    <lineage>
        <taxon>Eukaryota</taxon>
        <taxon>Metazoa</taxon>
        <taxon>Spiralia</taxon>
        <taxon>Lophotrochozoa</taxon>
        <taxon>Mollusca</taxon>
        <taxon>Bivalvia</taxon>
        <taxon>Autobranchia</taxon>
        <taxon>Pteriomorphia</taxon>
        <taxon>Mytilida</taxon>
        <taxon>Mytiloidea</taxon>
        <taxon>Mytilidae</taxon>
        <taxon>Mytilinae</taxon>
        <taxon>Mytilus</taxon>
    </lineage>
</organism>
<dbReference type="SUPFAM" id="SSF56112">
    <property type="entry name" value="Protein kinase-like (PK-like)"/>
    <property type="match status" value="1"/>
</dbReference>
<dbReference type="GO" id="GO:0004674">
    <property type="term" value="F:protein serine/threonine kinase activity"/>
    <property type="evidence" value="ECO:0007669"/>
    <property type="project" value="UniProtKB-KW"/>
</dbReference>
<dbReference type="PANTHER" id="PTHR26392:SF92">
    <property type="entry name" value="PROTEIN KINASE DOMAIN-CONTAINING PROTEIN"/>
    <property type="match status" value="1"/>
</dbReference>
<keyword evidence="2" id="KW-0418">Kinase</keyword>
<evidence type="ECO:0000256" key="5">
    <source>
        <dbReference type="PROSITE-ProRule" id="PRU10141"/>
    </source>
</evidence>
<comment type="similarity">
    <text evidence="1">Belongs to the protein kinase superfamily. TKL Ser/Thr protein kinase family. ROCO subfamily.</text>
</comment>